<keyword evidence="6" id="KW-1133">Transmembrane helix</keyword>
<evidence type="ECO:0000313" key="9">
    <source>
        <dbReference type="Proteomes" id="UP000266721"/>
    </source>
</evidence>
<comment type="similarity">
    <text evidence="1">Belongs to the protein-tyrosine phosphatase family.</text>
</comment>
<comment type="caution">
    <text evidence="8">The sequence shown here is derived from an EMBL/GenBank/DDBJ whole genome shotgun (WGS) entry which is preliminary data.</text>
</comment>
<dbReference type="EMBL" id="KV592606">
    <property type="protein sequence ID" value="OPL21331.1"/>
    <property type="molecule type" value="Genomic_DNA"/>
</dbReference>
<dbReference type="InterPro" id="IPR029021">
    <property type="entry name" value="Prot-tyrosine_phosphatase-like"/>
</dbReference>
<keyword evidence="6" id="KW-0472">Membrane</keyword>
<evidence type="ECO:0000256" key="2">
    <source>
        <dbReference type="ARBA" id="ARBA00013064"/>
    </source>
</evidence>
<dbReference type="GO" id="GO:0004725">
    <property type="term" value="F:protein tyrosine phosphatase activity"/>
    <property type="evidence" value="ECO:0007669"/>
    <property type="project" value="UniProtKB-EC"/>
</dbReference>
<dbReference type="InterPro" id="IPR000242">
    <property type="entry name" value="PTP_cat"/>
</dbReference>
<feature type="non-terminal residue" evidence="8">
    <location>
        <position position="1"/>
    </location>
</feature>
<evidence type="ECO:0000256" key="5">
    <source>
        <dbReference type="SAM" id="MobiDB-lite"/>
    </source>
</evidence>
<dbReference type="PANTHER" id="PTHR19134">
    <property type="entry name" value="RECEPTOR-TYPE TYROSINE-PROTEIN PHOSPHATASE"/>
    <property type="match status" value="1"/>
</dbReference>
<name>A0A3L5TQ67_MYTGA</name>
<accession>A0A3L5TQ67</accession>
<sequence length="270" mass="30445">IDNQKSQAGSGPAIGGSISGVIIVIVVVVLAVIFYRRRSTPQQDRFSGDNEALKRAEGNTYFNQEIIQKKEDGYANMGCATSVGDIQISLSGINAGTVRYSEENDQLPEEEEYNEEDEGGGVYTNIAAEQSKHKIPISELKKVISEKRKGDGFDNEYQIFPKGPVHAHDEGSKEENKPKNRFKKTWPYDHSRIILTGNTKHDYINASYIDSYDKERAYIASQGPLQNTVRDFWHMIWQEKVGKIVMVTKLEKGRMVCIKYLQNSDNSCIL</sequence>
<gene>
    <name evidence="8" type="ORF">AM593_05746</name>
</gene>
<dbReference type="SMART" id="SM00194">
    <property type="entry name" value="PTPc"/>
    <property type="match status" value="1"/>
</dbReference>
<keyword evidence="9" id="KW-1185">Reference proteome</keyword>
<keyword evidence="3" id="KW-0378">Hydrolase</keyword>
<evidence type="ECO:0000256" key="3">
    <source>
        <dbReference type="ARBA" id="ARBA00022801"/>
    </source>
</evidence>
<dbReference type="PANTHER" id="PTHR19134:SF562">
    <property type="entry name" value="PROTEIN-TYROSINE-PHOSPHATASE"/>
    <property type="match status" value="1"/>
</dbReference>
<dbReference type="InterPro" id="IPR050348">
    <property type="entry name" value="Protein-Tyr_Phosphatase"/>
</dbReference>
<dbReference type="SUPFAM" id="SSF52799">
    <property type="entry name" value="(Phosphotyrosine protein) phosphatases II"/>
    <property type="match status" value="1"/>
</dbReference>
<keyword evidence="4" id="KW-0904">Protein phosphatase</keyword>
<dbReference type="EC" id="3.1.3.48" evidence="2"/>
<reference evidence="8 9" key="1">
    <citation type="journal article" date="2016" name="PLoS ONE">
        <title>A First Insight into the Genome of the Filter-Feeder Mussel Mytilus galloprovincialis.</title>
        <authorList>
            <person name="Murgarella M."/>
            <person name="Puiu D."/>
            <person name="Novoa B."/>
            <person name="Figueras A."/>
            <person name="Posada D."/>
            <person name="Canchaya C."/>
        </authorList>
    </citation>
    <scope>NUCLEOTIDE SEQUENCE [LARGE SCALE GENOMIC DNA]</scope>
    <source>
        <tissue evidence="8">Muscle</tissue>
    </source>
</reference>
<dbReference type="AlphaFoldDB" id="A0A3L5TQ67"/>
<dbReference type="Proteomes" id="UP000266721">
    <property type="component" value="Unassembled WGS sequence"/>
</dbReference>
<keyword evidence="6" id="KW-0812">Transmembrane</keyword>
<dbReference type="Gene3D" id="3.90.190.10">
    <property type="entry name" value="Protein tyrosine phosphatase superfamily"/>
    <property type="match status" value="1"/>
</dbReference>
<dbReference type="Pfam" id="PF00102">
    <property type="entry name" value="Y_phosphatase"/>
    <property type="match status" value="1"/>
</dbReference>
<evidence type="ECO:0000259" key="7">
    <source>
        <dbReference type="PROSITE" id="PS50055"/>
    </source>
</evidence>
<dbReference type="SMR" id="A0A3L5TQ67"/>
<protein>
    <recommendedName>
        <fullName evidence="2">protein-tyrosine-phosphatase</fullName>
        <ecNumber evidence="2">3.1.3.48</ecNumber>
    </recommendedName>
</protein>
<organism evidence="8 9">
    <name type="scientific">Mytilus galloprovincialis</name>
    <name type="common">Mediterranean mussel</name>
    <dbReference type="NCBI Taxonomy" id="29158"/>
    <lineage>
        <taxon>Eukaryota</taxon>
        <taxon>Metazoa</taxon>
        <taxon>Spiralia</taxon>
        <taxon>Lophotrochozoa</taxon>
        <taxon>Mollusca</taxon>
        <taxon>Bivalvia</taxon>
        <taxon>Autobranchia</taxon>
        <taxon>Pteriomorphia</taxon>
        <taxon>Mytilida</taxon>
        <taxon>Mytiloidea</taxon>
        <taxon>Mytilidae</taxon>
        <taxon>Mytilinae</taxon>
        <taxon>Mytilus</taxon>
    </lineage>
</organism>
<feature type="transmembrane region" description="Helical" evidence="6">
    <location>
        <begin position="13"/>
        <end position="35"/>
    </location>
</feature>
<dbReference type="PRINTS" id="PR00700">
    <property type="entry name" value="PRTYPHPHTASE"/>
</dbReference>
<evidence type="ECO:0000313" key="8">
    <source>
        <dbReference type="EMBL" id="OPL21331.1"/>
    </source>
</evidence>
<feature type="domain" description="Tyrosine-protein phosphatase" evidence="7">
    <location>
        <begin position="153"/>
        <end position="270"/>
    </location>
</feature>
<evidence type="ECO:0000256" key="4">
    <source>
        <dbReference type="ARBA" id="ARBA00022912"/>
    </source>
</evidence>
<proteinExistence type="inferred from homology"/>
<feature type="compositionally biased region" description="Basic and acidic residues" evidence="5">
    <location>
        <begin position="166"/>
        <end position="178"/>
    </location>
</feature>
<feature type="region of interest" description="Disordered" evidence="5">
    <location>
        <begin position="160"/>
        <end position="182"/>
    </location>
</feature>
<evidence type="ECO:0000256" key="6">
    <source>
        <dbReference type="SAM" id="Phobius"/>
    </source>
</evidence>
<evidence type="ECO:0000256" key="1">
    <source>
        <dbReference type="ARBA" id="ARBA00009580"/>
    </source>
</evidence>
<dbReference type="PROSITE" id="PS50055">
    <property type="entry name" value="TYR_PHOSPHATASE_PTP"/>
    <property type="match status" value="1"/>
</dbReference>